<reference evidence="4 5" key="1">
    <citation type="journal article" date="2012" name="ISME J.">
        <title>Nitrification expanded: discovery, physiology and genomics of a nitrite-oxidizing bacterium from the phylum Chloroflexi.</title>
        <authorList>
            <person name="Sorokin D.Y."/>
            <person name="Lucker S."/>
            <person name="Vejmelkova D."/>
            <person name="Kostrikina N.A."/>
            <person name="Kleerebezem R."/>
            <person name="Rijpstra W.I."/>
            <person name="Damste J.S."/>
            <person name="Le Paslier D."/>
            <person name="Muyzer G."/>
            <person name="Wagner M."/>
            <person name="van Loosdrecht M.C."/>
            <person name="Daims H."/>
        </authorList>
    </citation>
    <scope>NUCLEOTIDE SEQUENCE [LARGE SCALE GENOMIC DNA]</scope>
    <source>
        <strain evidence="5">none</strain>
    </source>
</reference>
<dbReference type="EMBL" id="CAGS01000359">
    <property type="protein sequence ID" value="CCF84940.1"/>
    <property type="molecule type" value="Genomic_DNA"/>
</dbReference>
<dbReference type="PANTHER" id="PTHR30029:SF2">
    <property type="entry name" value="STAGE V SPORULATION PROTEIN R"/>
    <property type="match status" value="1"/>
</dbReference>
<evidence type="ECO:0000313" key="5">
    <source>
        <dbReference type="Proteomes" id="UP000004221"/>
    </source>
</evidence>
<gene>
    <name evidence="4" type="primary">spoVR</name>
    <name evidence="4" type="ORF">NITHO_4210017</name>
</gene>
<accession>I4EJS8</accession>
<evidence type="ECO:0000256" key="1">
    <source>
        <dbReference type="SAM" id="MobiDB-lite"/>
    </source>
</evidence>
<keyword evidence="5" id="KW-1185">Reference proteome</keyword>
<dbReference type="Pfam" id="PF24755">
    <property type="entry name" value="SpoVR_C"/>
    <property type="match status" value="1"/>
</dbReference>
<dbReference type="AlphaFoldDB" id="I4EJS8"/>
<dbReference type="InterPro" id="IPR056174">
    <property type="entry name" value="SpoVR_N"/>
</dbReference>
<evidence type="ECO:0000259" key="3">
    <source>
        <dbReference type="Pfam" id="PF24755"/>
    </source>
</evidence>
<dbReference type="OrthoDB" id="9784270at2"/>
<sequence length="464" mass="54565">MHDRQIGRYIEELEGGIARIWDIAQSLGLRPFPTHFEVVPATVMYELGSYGMPGRFSHWTHGKAYQMQKTMYDYGLSKIYELVINTNPCYAFLLETNSILQNKLVAAHVLGHSDFFANNAYFARTSRKMVDTISLNAERIRRYEFEQGAEEVERVLDAALAIEEHIDPYVTVDDVKPEDPSPEPARSGEYDDLWSLESRGRKQEQPEPQRGRRRAKPRHPVRDLLLFIAEHSPRLEDWERDIVAIVRTEMLYFMPQMRTKILNEGWASYWHARIMRELELGQAEYMEFAQLHASILQPSSRQLNPYHLGFRLLEDIERRWNEDGKDGRAKLFEVREIESDVSLIRNYLTEDLVEDLDLYLYKRVGDELVIVDKDWESVRDRLVTSLSSHGFPVIQVEDGDYHGNLELYLRHAWDGQKLDIHYAEKALEHVHRLWGRRVWLETKKSDDEKLLMSFDAREGHKVHH</sequence>
<dbReference type="RefSeq" id="WP_008479487.1">
    <property type="nucleotide sequence ID" value="NZ_CAGS01000359.1"/>
</dbReference>
<dbReference type="PANTHER" id="PTHR30029">
    <property type="entry name" value="STAGE V SPORULATION PROTEIN R"/>
    <property type="match status" value="1"/>
</dbReference>
<dbReference type="InterPro" id="IPR007390">
    <property type="entry name" value="Spore_V_R"/>
</dbReference>
<protein>
    <submittedName>
        <fullName evidence="4">Stage V sporulation protein R</fullName>
    </submittedName>
</protein>
<organism evidence="4 5">
    <name type="scientific">Nitrolancea hollandica Lb</name>
    <dbReference type="NCBI Taxonomy" id="1129897"/>
    <lineage>
        <taxon>Bacteria</taxon>
        <taxon>Pseudomonadati</taxon>
        <taxon>Thermomicrobiota</taxon>
        <taxon>Thermomicrobia</taxon>
        <taxon>Sphaerobacterales</taxon>
        <taxon>Sphaerobacterineae</taxon>
        <taxon>Sphaerobacteraceae</taxon>
        <taxon>Nitrolancea</taxon>
    </lineage>
</organism>
<dbReference type="Pfam" id="PF04293">
    <property type="entry name" value="SpoVR"/>
    <property type="match status" value="1"/>
</dbReference>
<feature type="region of interest" description="Disordered" evidence="1">
    <location>
        <begin position="171"/>
        <end position="217"/>
    </location>
</feature>
<feature type="compositionally biased region" description="Basic and acidic residues" evidence="1">
    <location>
        <begin position="198"/>
        <end position="210"/>
    </location>
</feature>
<name>I4EJS8_9BACT</name>
<comment type="caution">
    <text evidence="4">The sequence shown here is derived from an EMBL/GenBank/DDBJ whole genome shotgun (WGS) entry which is preliminary data.</text>
</comment>
<dbReference type="Proteomes" id="UP000004221">
    <property type="component" value="Unassembled WGS sequence"/>
</dbReference>
<evidence type="ECO:0000259" key="2">
    <source>
        <dbReference type="Pfam" id="PF04293"/>
    </source>
</evidence>
<proteinExistence type="predicted"/>
<dbReference type="InterPro" id="IPR057008">
    <property type="entry name" value="SpoVR-like_C"/>
</dbReference>
<feature type="domain" description="SpoVR protein-like N-terminal" evidence="2">
    <location>
        <begin position="10"/>
        <end position="388"/>
    </location>
</feature>
<evidence type="ECO:0000313" key="4">
    <source>
        <dbReference type="EMBL" id="CCF84940.1"/>
    </source>
</evidence>
<feature type="domain" description="SpoVR-like C-terminal" evidence="3">
    <location>
        <begin position="392"/>
        <end position="444"/>
    </location>
</feature>